<sequence length="137" mass="15644">MEILDWGGLVWLFGFSPRGVQDEVAAAFDLRAPQLESWLKSLNIVRNVCAHHGRLFNRAFALRPKLPPAHRARELDVSADFTRSFGQLTLVQYLLRASGERTTLLPAVMRSYPDVTRIPVTHMGAPRDWPHLDLWRS</sequence>
<dbReference type="Pfam" id="PF07751">
    <property type="entry name" value="Abi_2"/>
    <property type="match status" value="1"/>
</dbReference>
<dbReference type="AlphaFoldDB" id="A0A1L3MKF1"/>
<evidence type="ECO:0000313" key="1">
    <source>
        <dbReference type="EMBL" id="APH02828.1"/>
    </source>
</evidence>
<dbReference type="RefSeq" id="WP_072625955.1">
    <property type="nucleotide sequence ID" value="NZ_CP013290.1"/>
</dbReference>
<protein>
    <recommendedName>
        <fullName evidence="3">Abi-like protein</fullName>
    </recommendedName>
</protein>
<gene>
    <name evidence="1" type="ORF">ASJ30_15845</name>
</gene>
<proteinExistence type="predicted"/>
<evidence type="ECO:0000313" key="2">
    <source>
        <dbReference type="Proteomes" id="UP000182938"/>
    </source>
</evidence>
<evidence type="ECO:0008006" key="3">
    <source>
        <dbReference type="Google" id="ProtNLM"/>
    </source>
</evidence>
<keyword evidence="2" id="KW-1185">Reference proteome</keyword>
<organism evidence="1 2">
    <name type="scientific">Janibacter indicus</name>
    <dbReference type="NCBI Taxonomy" id="857417"/>
    <lineage>
        <taxon>Bacteria</taxon>
        <taxon>Bacillati</taxon>
        <taxon>Actinomycetota</taxon>
        <taxon>Actinomycetes</taxon>
        <taxon>Micrococcales</taxon>
        <taxon>Intrasporangiaceae</taxon>
        <taxon>Janibacter</taxon>
    </lineage>
</organism>
<dbReference type="EMBL" id="CP013290">
    <property type="protein sequence ID" value="APH02828.1"/>
    <property type="molecule type" value="Genomic_DNA"/>
</dbReference>
<reference evidence="1 2" key="1">
    <citation type="submission" date="2015-11" db="EMBL/GenBank/DDBJ databases">
        <authorList>
            <person name="Zhang Y."/>
            <person name="Guo Z."/>
        </authorList>
    </citation>
    <scope>NUCLEOTIDE SEQUENCE [LARGE SCALE GENOMIC DNA]</scope>
    <source>
        <strain evidence="1 2">YFY001</strain>
    </source>
</reference>
<dbReference type="InterPro" id="IPR011664">
    <property type="entry name" value="Abi_system_AbiD/AbiF-like"/>
</dbReference>
<accession>A0A1L3MKF1</accession>
<dbReference type="KEGG" id="jte:ASJ30_15845"/>
<name>A0A1L3MKF1_9MICO</name>
<dbReference type="Proteomes" id="UP000182938">
    <property type="component" value="Chromosome"/>
</dbReference>